<proteinExistence type="predicted"/>
<feature type="chain" id="PRO_5032626250" evidence="1">
    <location>
        <begin position="27"/>
        <end position="81"/>
    </location>
</feature>
<dbReference type="EMBL" id="CAJGYO010000009">
    <property type="protein sequence ID" value="CAD6254370.1"/>
    <property type="molecule type" value="Genomic_DNA"/>
</dbReference>
<reference evidence="2" key="1">
    <citation type="submission" date="2020-10" db="EMBL/GenBank/DDBJ databases">
        <authorList>
            <person name="Han B."/>
            <person name="Lu T."/>
            <person name="Zhao Q."/>
            <person name="Huang X."/>
            <person name="Zhao Y."/>
        </authorList>
    </citation>
    <scope>NUCLEOTIDE SEQUENCE</scope>
</reference>
<dbReference type="Proteomes" id="UP000604825">
    <property type="component" value="Unassembled WGS sequence"/>
</dbReference>
<name>A0A811Q5P5_9POAL</name>
<comment type="caution">
    <text evidence="2">The sequence shown here is derived from an EMBL/GenBank/DDBJ whole genome shotgun (WGS) entry which is preliminary data.</text>
</comment>
<protein>
    <submittedName>
        <fullName evidence="2">Uncharacterized protein</fullName>
    </submittedName>
</protein>
<gene>
    <name evidence="2" type="ORF">NCGR_LOCUS37974</name>
</gene>
<keyword evidence="1" id="KW-0732">Signal</keyword>
<evidence type="ECO:0000313" key="3">
    <source>
        <dbReference type="Proteomes" id="UP000604825"/>
    </source>
</evidence>
<keyword evidence="3" id="KW-1185">Reference proteome</keyword>
<accession>A0A811Q5P5</accession>
<organism evidence="2 3">
    <name type="scientific">Miscanthus lutarioriparius</name>
    <dbReference type="NCBI Taxonomy" id="422564"/>
    <lineage>
        <taxon>Eukaryota</taxon>
        <taxon>Viridiplantae</taxon>
        <taxon>Streptophyta</taxon>
        <taxon>Embryophyta</taxon>
        <taxon>Tracheophyta</taxon>
        <taxon>Spermatophyta</taxon>
        <taxon>Magnoliopsida</taxon>
        <taxon>Liliopsida</taxon>
        <taxon>Poales</taxon>
        <taxon>Poaceae</taxon>
        <taxon>PACMAD clade</taxon>
        <taxon>Panicoideae</taxon>
        <taxon>Andropogonodae</taxon>
        <taxon>Andropogoneae</taxon>
        <taxon>Saccharinae</taxon>
        <taxon>Miscanthus</taxon>
    </lineage>
</organism>
<feature type="signal peptide" evidence="1">
    <location>
        <begin position="1"/>
        <end position="26"/>
    </location>
</feature>
<dbReference type="AlphaFoldDB" id="A0A811Q5P5"/>
<evidence type="ECO:0000256" key="1">
    <source>
        <dbReference type="SAM" id="SignalP"/>
    </source>
</evidence>
<sequence length="81" mass="8473">MGSKKTQVVLAVALLLMALLAAVASAGRGSSPLLDAKASQRCWNVGACSPKLCKESFSSYCGKHSVWSCKISGRFVNCCCS</sequence>
<evidence type="ECO:0000313" key="2">
    <source>
        <dbReference type="EMBL" id="CAD6254370.1"/>
    </source>
</evidence>